<evidence type="ECO:0000313" key="4">
    <source>
        <dbReference type="Proteomes" id="UP000540656"/>
    </source>
</evidence>
<dbReference type="RefSeq" id="WP_179502439.1">
    <property type="nucleotide sequence ID" value="NZ_JACCAA010000001.1"/>
</dbReference>
<keyword evidence="4" id="KW-1185">Reference proteome</keyword>
<feature type="signal peptide" evidence="2">
    <location>
        <begin position="1"/>
        <end position="22"/>
    </location>
</feature>
<reference evidence="3 4" key="1">
    <citation type="submission" date="2020-07" db="EMBL/GenBank/DDBJ databases">
        <title>Sequencing the genomes of 1000 actinobacteria strains.</title>
        <authorList>
            <person name="Klenk H.-P."/>
        </authorList>
    </citation>
    <scope>NUCLEOTIDE SEQUENCE [LARGE SCALE GENOMIC DNA]</scope>
    <source>
        <strain evidence="3 4">DSM 23819</strain>
    </source>
</reference>
<protein>
    <recommendedName>
        <fullName evidence="5">DUF4878 domain-containing protein</fullName>
    </recommendedName>
</protein>
<evidence type="ECO:0008006" key="5">
    <source>
        <dbReference type="Google" id="ProtNLM"/>
    </source>
</evidence>
<evidence type="ECO:0000313" key="3">
    <source>
        <dbReference type="EMBL" id="NYG59386.1"/>
    </source>
</evidence>
<evidence type="ECO:0000256" key="2">
    <source>
        <dbReference type="SAM" id="SignalP"/>
    </source>
</evidence>
<feature type="chain" id="PRO_5038820410" description="DUF4878 domain-containing protein" evidence="2">
    <location>
        <begin position="23"/>
        <end position="184"/>
    </location>
</feature>
<sequence>MMRVRGLSAVACSALLVLGLTGCSDDETTVARDPGSAPADTAERAYADFATAVRDNDKSAFEAAVSDQFWSDLGEPELDDLNAAVENGSLTLPEEPTEVHVGLTEMLDGAVPADEQEKWLADWSKEIGLKGLTPDGMAGVIIKDGSDNSANDDPGESESGEDDNRDVHLVLARTDGDWVVVGIE</sequence>
<gene>
    <name evidence="3" type="ORF">BJ980_002309</name>
</gene>
<name>A0A7Y9S1C9_9ACTN</name>
<dbReference type="Proteomes" id="UP000540656">
    <property type="component" value="Unassembled WGS sequence"/>
</dbReference>
<dbReference type="PROSITE" id="PS51257">
    <property type="entry name" value="PROKAR_LIPOPROTEIN"/>
    <property type="match status" value="1"/>
</dbReference>
<feature type="region of interest" description="Disordered" evidence="1">
    <location>
        <begin position="138"/>
        <end position="166"/>
    </location>
</feature>
<dbReference type="EMBL" id="JACCAA010000001">
    <property type="protein sequence ID" value="NYG59386.1"/>
    <property type="molecule type" value="Genomic_DNA"/>
</dbReference>
<proteinExistence type="predicted"/>
<comment type="caution">
    <text evidence="3">The sequence shown here is derived from an EMBL/GenBank/DDBJ whole genome shotgun (WGS) entry which is preliminary data.</text>
</comment>
<evidence type="ECO:0000256" key="1">
    <source>
        <dbReference type="SAM" id="MobiDB-lite"/>
    </source>
</evidence>
<organism evidence="3 4">
    <name type="scientific">Nocardioides daedukensis</name>
    <dbReference type="NCBI Taxonomy" id="634462"/>
    <lineage>
        <taxon>Bacteria</taxon>
        <taxon>Bacillati</taxon>
        <taxon>Actinomycetota</taxon>
        <taxon>Actinomycetes</taxon>
        <taxon>Propionibacteriales</taxon>
        <taxon>Nocardioidaceae</taxon>
        <taxon>Nocardioides</taxon>
    </lineage>
</organism>
<feature type="compositionally biased region" description="Acidic residues" evidence="1">
    <location>
        <begin position="153"/>
        <end position="164"/>
    </location>
</feature>
<accession>A0A7Y9S1C9</accession>
<dbReference type="AlphaFoldDB" id="A0A7Y9S1C9"/>
<keyword evidence="2" id="KW-0732">Signal</keyword>